<dbReference type="InParanoid" id="S0EXF6"/>
<feature type="region of interest" description="Disordered" evidence="2">
    <location>
        <begin position="269"/>
        <end position="329"/>
    </location>
</feature>
<dbReference type="SMART" id="SM00646">
    <property type="entry name" value="Ami_3"/>
    <property type="match status" value="1"/>
</dbReference>
<keyword evidence="5" id="KW-1185">Reference proteome</keyword>
<dbReference type="GO" id="GO:0030288">
    <property type="term" value="C:outer membrane-bounded periplasmic space"/>
    <property type="evidence" value="ECO:0007669"/>
    <property type="project" value="TreeGrafter"/>
</dbReference>
<dbReference type="eggNOG" id="COG0860">
    <property type="taxonomic scope" value="Bacteria"/>
</dbReference>
<evidence type="ECO:0000256" key="1">
    <source>
        <dbReference type="ARBA" id="ARBA00022801"/>
    </source>
</evidence>
<feature type="compositionally biased region" description="Low complexity" evidence="2">
    <location>
        <begin position="283"/>
        <end position="314"/>
    </location>
</feature>
<evidence type="ECO:0000313" key="5">
    <source>
        <dbReference type="Proteomes" id="UP000014227"/>
    </source>
</evidence>
<dbReference type="EMBL" id="HF951689">
    <property type="protein sequence ID" value="CCW34982.1"/>
    <property type="molecule type" value="Genomic_DNA"/>
</dbReference>
<evidence type="ECO:0000256" key="2">
    <source>
        <dbReference type="SAM" id="MobiDB-lite"/>
    </source>
</evidence>
<feature type="compositionally biased region" description="Polar residues" evidence="2">
    <location>
        <begin position="315"/>
        <end position="329"/>
    </location>
</feature>
<dbReference type="AlphaFoldDB" id="S0EXF6"/>
<dbReference type="KEGG" id="ccz:CCALI_01163"/>
<gene>
    <name evidence="4" type="ORF">CCALI_01163</name>
</gene>
<keyword evidence="1" id="KW-0378">Hydrolase</keyword>
<dbReference type="STRING" id="454171.CP488_02934"/>
<organism evidence="4 5">
    <name type="scientific">Chthonomonas calidirosea (strain DSM 23976 / ICMP 18418 / T49)</name>
    <dbReference type="NCBI Taxonomy" id="1303518"/>
    <lineage>
        <taxon>Bacteria</taxon>
        <taxon>Bacillati</taxon>
        <taxon>Armatimonadota</taxon>
        <taxon>Chthonomonadia</taxon>
        <taxon>Chthonomonadales</taxon>
        <taxon>Chthonomonadaceae</taxon>
        <taxon>Chthonomonas</taxon>
    </lineage>
</organism>
<dbReference type="InterPro" id="IPR050695">
    <property type="entry name" value="N-acetylmuramoyl_amidase_3"/>
</dbReference>
<dbReference type="GO" id="GO:0008745">
    <property type="term" value="F:N-acetylmuramoyl-L-alanine amidase activity"/>
    <property type="evidence" value="ECO:0007669"/>
    <property type="project" value="InterPro"/>
</dbReference>
<dbReference type="PANTHER" id="PTHR30404">
    <property type="entry name" value="N-ACETYLMURAMOYL-L-ALANINE AMIDASE"/>
    <property type="match status" value="1"/>
</dbReference>
<dbReference type="Proteomes" id="UP000014227">
    <property type="component" value="Chromosome I"/>
</dbReference>
<dbReference type="Gene3D" id="3.40.630.40">
    <property type="entry name" value="Zn-dependent exopeptidases"/>
    <property type="match status" value="1"/>
</dbReference>
<proteinExistence type="predicted"/>
<reference evidence="5" key="1">
    <citation type="submission" date="2013-03" db="EMBL/GenBank/DDBJ databases">
        <title>Genome sequence of Chthonomonas calidirosea, the first sequenced genome from the Armatimonadetes phylum (formally candidate division OP10).</title>
        <authorList>
            <person name="Lee K.C.Y."/>
            <person name="Morgan X.C."/>
            <person name="Dunfield P.F."/>
            <person name="Tamas I."/>
            <person name="Houghton K.M."/>
            <person name="Vyssotski M."/>
            <person name="Ryan J.L.J."/>
            <person name="Lagutin K."/>
            <person name="McDonald I.R."/>
            <person name="Stott M.B."/>
        </authorList>
    </citation>
    <scope>NUCLEOTIDE SEQUENCE [LARGE SCALE GENOMIC DNA]</scope>
    <source>
        <strain evidence="5">DSM 23976 / ICMP 18418 / T49</strain>
    </source>
</reference>
<name>S0EXF6_CHTCT</name>
<sequence length="645" mass="69331">MLRKSPFVNSCFIRPQIALLICVLGSMFCLSWRQAKADSTLRPVRVFVGDKPLEASSSPLTDGNETFVPLDILGMVGAQGHLNKRGDAVEITYGHPMQEAELAVARPEGKPMLALSDLARLLPADILTVDSHDNRTPKATSFDEVYLLARVTDVRLQQGAIRFTTSFPVPYQVRMIDEDGQRVGYVDCLGAKLSSDEPNQTLPDDDPQTQNLRVGQFKPDVVRVAVNLPLSLRVRIGDGQADAEGQVIVVLWKDPKGAAKMAAIASKADTTGKSQGSGGLQMPTTPGGETTVTTTSPSGALGANAAANPTETTNGESGEGNNPASPNAPSATKFVQIQRIVFEPDNDQNATLRIFTTGPLQPSIRYTTDGGLQLDLPGAVLALTDSTQADQSFQHPLLTEVQAIALDQTPPVVRIRLRTPRYDGFVLDPRTDQVVLRLRLPRNATGVLADKLIVLDPGHGGSATGATAGGYAEKNITLAIALKLRRVLEACGARVVMTRDRDRDVDLSARPALANSIHADFFISIHNDACSHPGEASGTTTYYHMEDPSSRALANCVQQAVAAVTGLPSRGARSDSSLYQHGLAVLRESQMPAILIEVAYIDNPVDRRKLIDPNFQEKVAEAICRGLRLYIEGHPQTALLLPADR</sequence>
<dbReference type="SUPFAM" id="SSF53187">
    <property type="entry name" value="Zn-dependent exopeptidases"/>
    <property type="match status" value="1"/>
</dbReference>
<evidence type="ECO:0000313" key="4">
    <source>
        <dbReference type="EMBL" id="CCW34982.1"/>
    </source>
</evidence>
<protein>
    <submittedName>
        <fullName evidence="4">N-acetylmuramoyl-L-alanine amidase</fullName>
    </submittedName>
</protein>
<dbReference type="CDD" id="cd02696">
    <property type="entry name" value="MurNAc-LAA"/>
    <property type="match status" value="1"/>
</dbReference>
<feature type="domain" description="MurNAc-LAA" evidence="3">
    <location>
        <begin position="511"/>
        <end position="628"/>
    </location>
</feature>
<accession>S0EXF6</accession>
<evidence type="ECO:0000259" key="3">
    <source>
        <dbReference type="SMART" id="SM00646"/>
    </source>
</evidence>
<dbReference type="Gene3D" id="2.60.40.3500">
    <property type="match status" value="1"/>
</dbReference>
<dbReference type="PATRIC" id="fig|1303518.3.peg.1185"/>
<dbReference type="PANTHER" id="PTHR30404:SF0">
    <property type="entry name" value="N-ACETYLMURAMOYL-L-ALANINE AMIDASE AMIC"/>
    <property type="match status" value="1"/>
</dbReference>
<dbReference type="InterPro" id="IPR002508">
    <property type="entry name" value="MurNAc-LAA_cat"/>
</dbReference>
<dbReference type="Pfam" id="PF01520">
    <property type="entry name" value="Amidase_3"/>
    <property type="match status" value="1"/>
</dbReference>
<dbReference type="HOGENOM" id="CLU_424356_0_0_0"/>
<dbReference type="GO" id="GO:0009253">
    <property type="term" value="P:peptidoglycan catabolic process"/>
    <property type="evidence" value="ECO:0007669"/>
    <property type="project" value="InterPro"/>
</dbReference>